<dbReference type="Proteomes" id="UP001173465">
    <property type="component" value="Unassembled WGS sequence"/>
</dbReference>
<dbReference type="RefSeq" id="WP_053101054.1">
    <property type="nucleotide sequence ID" value="NZ_CP012358.1"/>
</dbReference>
<dbReference type="Proteomes" id="UP000063953">
    <property type="component" value="Chromosome"/>
</dbReference>
<accession>A0A0K1XEW4</accession>
<name>A0A0K1XEW4_9GAMM</name>
<dbReference type="AlphaFoldDB" id="A0A0K1XEW4"/>
<keyword evidence="3" id="KW-1185">Reference proteome</keyword>
<organism evidence="1 3">
    <name type="scientific">Thiopseudomonas alkaliphila</name>
    <dbReference type="NCBI Taxonomy" id="1697053"/>
    <lineage>
        <taxon>Bacteria</taxon>
        <taxon>Pseudomonadati</taxon>
        <taxon>Pseudomonadota</taxon>
        <taxon>Gammaproteobacteria</taxon>
        <taxon>Pseudomonadales</taxon>
        <taxon>Pseudomonadaceae</taxon>
        <taxon>Thiopseudomonas</taxon>
    </lineage>
</organism>
<gene>
    <name evidence="1" type="ORF">AKN88_08030</name>
    <name evidence="2" type="ORF">HX099_02550</name>
</gene>
<reference evidence="2" key="3">
    <citation type="journal article" date="2022" name="Sci. Total Environ.">
        <title>Prevalence, transmission, and molecular epidemiology of tet(X)-positive bacteria among humans, animals, and environmental niches in China: An epidemiological, and genomic-based study.</title>
        <authorList>
            <person name="Dong N."/>
            <person name="Zeng Y."/>
            <person name="Cai C."/>
            <person name="Sun C."/>
            <person name="Lu J."/>
            <person name="Liu C."/>
            <person name="Zhou H."/>
            <person name="Sun Q."/>
            <person name="Shu L."/>
            <person name="Wang H."/>
            <person name="Wang Y."/>
            <person name="Wang S."/>
            <person name="Wu C."/>
            <person name="Chan E.W."/>
            <person name="Chen G."/>
            <person name="Shen Z."/>
            <person name="Chen S."/>
            <person name="Zhang R."/>
        </authorList>
    </citation>
    <scope>NUCLEOTIDE SEQUENCE</scope>
    <source>
        <strain evidence="2">DF46-2-2</strain>
    </source>
</reference>
<evidence type="ECO:0000313" key="1">
    <source>
        <dbReference type="EMBL" id="AKX59881.1"/>
    </source>
</evidence>
<evidence type="ECO:0000313" key="3">
    <source>
        <dbReference type="Proteomes" id="UP000063953"/>
    </source>
</evidence>
<reference evidence="2" key="2">
    <citation type="submission" date="2020-06" db="EMBL/GenBank/DDBJ databases">
        <authorList>
            <person name="Dong N."/>
        </authorList>
    </citation>
    <scope>NUCLEOTIDE SEQUENCE</scope>
    <source>
        <strain evidence="2">DF46-2-2</strain>
    </source>
</reference>
<evidence type="ECO:0000313" key="2">
    <source>
        <dbReference type="EMBL" id="MDM1695548.1"/>
    </source>
</evidence>
<protein>
    <submittedName>
        <fullName evidence="1">Uncharacterized protein</fullName>
    </submittedName>
</protein>
<sequence>MTPEQKNQCRKIIHSSAVLAGAGNLVPVPGLGFAADTAALTTMAVRLAGVFGSSLTRSAGKAMALAALKRAMLQQPIKMVGKEVSKLVPVLGQLVAPTISVAILETTGWALAAELAGEATLGS</sequence>
<dbReference type="KEGG" id="pbb:AKN87_10400"/>
<proteinExistence type="predicted"/>
<dbReference type="EMBL" id="CP012365">
    <property type="protein sequence ID" value="AKX59881.1"/>
    <property type="molecule type" value="Genomic_DNA"/>
</dbReference>
<dbReference type="GeneID" id="93984683"/>
<dbReference type="EMBL" id="JACANB010000001">
    <property type="protein sequence ID" value="MDM1695548.1"/>
    <property type="molecule type" value="Genomic_DNA"/>
</dbReference>
<dbReference type="OrthoDB" id="8909345at2"/>
<reference evidence="1 3" key="1">
    <citation type="journal article" date="2015" name="Genome Announc.">
        <title>Genome Sequences of Oblitimonas alkaliphila gen. nov. sp. nov. (Proposed), a Novel Bacterium of the Pseudomonadaceae Family.</title>
        <authorList>
            <person name="Lauer A.C."/>
            <person name="Nicholson A.C."/>
            <person name="Humrighouse B.W."/>
            <person name="Emery B."/>
            <person name="Drobish A."/>
            <person name="Juieng P."/>
            <person name="Loparev V."/>
            <person name="McQuiston J.R."/>
        </authorList>
    </citation>
    <scope>NUCLEOTIDE SEQUENCE [LARGE SCALE GENOMIC DNA]</scope>
    <source>
        <strain evidence="1 3">E5571</strain>
    </source>
</reference>